<name>A0ABR2KEK5_9EUKA</name>
<sequence>MKDTKSSDKSNENSKPSYQSAIEALQNQLKKSHQESMKYFMQRSEAISQLNAIANGAKLKASTGKNTQYTTLYETTTSYENAAYAIESALLTNNFSPADFSGVAMVNIPSQFKRAAEVKNQTESDAQNEESDDEPIFCGS</sequence>
<protein>
    <submittedName>
        <fullName evidence="2">Uncharacterized protein</fullName>
    </submittedName>
</protein>
<accession>A0ABR2KEK5</accession>
<keyword evidence="3" id="KW-1185">Reference proteome</keyword>
<evidence type="ECO:0000313" key="2">
    <source>
        <dbReference type="EMBL" id="KAK8889333.1"/>
    </source>
</evidence>
<evidence type="ECO:0000313" key="3">
    <source>
        <dbReference type="Proteomes" id="UP001470230"/>
    </source>
</evidence>
<evidence type="ECO:0000256" key="1">
    <source>
        <dbReference type="SAM" id="MobiDB-lite"/>
    </source>
</evidence>
<organism evidence="2 3">
    <name type="scientific">Tritrichomonas musculus</name>
    <dbReference type="NCBI Taxonomy" id="1915356"/>
    <lineage>
        <taxon>Eukaryota</taxon>
        <taxon>Metamonada</taxon>
        <taxon>Parabasalia</taxon>
        <taxon>Tritrichomonadida</taxon>
        <taxon>Tritrichomonadidae</taxon>
        <taxon>Tritrichomonas</taxon>
    </lineage>
</organism>
<feature type="region of interest" description="Disordered" evidence="1">
    <location>
        <begin position="117"/>
        <end position="140"/>
    </location>
</feature>
<gene>
    <name evidence="2" type="ORF">M9Y10_034079</name>
</gene>
<comment type="caution">
    <text evidence="2">The sequence shown here is derived from an EMBL/GenBank/DDBJ whole genome shotgun (WGS) entry which is preliminary data.</text>
</comment>
<dbReference type="Proteomes" id="UP001470230">
    <property type="component" value="Unassembled WGS sequence"/>
</dbReference>
<proteinExistence type="predicted"/>
<reference evidence="2 3" key="1">
    <citation type="submission" date="2024-04" db="EMBL/GenBank/DDBJ databases">
        <title>Tritrichomonas musculus Genome.</title>
        <authorList>
            <person name="Alves-Ferreira E."/>
            <person name="Grigg M."/>
            <person name="Lorenzi H."/>
            <person name="Galac M."/>
        </authorList>
    </citation>
    <scope>NUCLEOTIDE SEQUENCE [LARGE SCALE GENOMIC DNA]</scope>
    <source>
        <strain evidence="2 3">EAF2021</strain>
    </source>
</reference>
<feature type="compositionally biased region" description="Acidic residues" evidence="1">
    <location>
        <begin position="126"/>
        <end position="140"/>
    </location>
</feature>
<dbReference type="EMBL" id="JAPFFF010000005">
    <property type="protein sequence ID" value="KAK8889333.1"/>
    <property type="molecule type" value="Genomic_DNA"/>
</dbReference>